<dbReference type="GO" id="GO:0016020">
    <property type="term" value="C:membrane"/>
    <property type="evidence" value="ECO:0007669"/>
    <property type="project" value="UniProtKB-SubCell"/>
</dbReference>
<dbReference type="PANTHER" id="PTHR45649:SF14">
    <property type="entry name" value="GABA PERMEASE"/>
    <property type="match status" value="1"/>
</dbReference>
<dbReference type="EMBL" id="LFZO01000410">
    <property type="protein sequence ID" value="KXT08726.1"/>
    <property type="molecule type" value="Genomic_DNA"/>
</dbReference>
<feature type="transmembrane region" description="Helical" evidence="6">
    <location>
        <begin position="297"/>
        <end position="319"/>
    </location>
</feature>
<dbReference type="Proteomes" id="UP000073492">
    <property type="component" value="Unassembled WGS sequence"/>
</dbReference>
<keyword evidence="8" id="KW-1185">Reference proteome</keyword>
<dbReference type="STRING" id="113226.A0A139I1Z3"/>
<evidence type="ECO:0000256" key="3">
    <source>
        <dbReference type="ARBA" id="ARBA00022692"/>
    </source>
</evidence>
<reference evidence="7 8" key="1">
    <citation type="submission" date="2015-07" db="EMBL/GenBank/DDBJ databases">
        <title>Comparative genomics of the Sigatoka disease complex on banana suggests a link between parallel evolutionary changes in Pseudocercospora fijiensis and Pseudocercospora eumusae and increased virulence on the banana host.</title>
        <authorList>
            <person name="Chang T.-C."/>
            <person name="Salvucci A."/>
            <person name="Crous P.W."/>
            <person name="Stergiopoulos I."/>
        </authorList>
    </citation>
    <scope>NUCLEOTIDE SEQUENCE [LARGE SCALE GENOMIC DNA]</scope>
    <source>
        <strain evidence="7 8">CBS 116634</strain>
    </source>
</reference>
<feature type="transmembrane region" description="Helical" evidence="6">
    <location>
        <begin position="99"/>
        <end position="120"/>
    </location>
</feature>
<evidence type="ECO:0000256" key="4">
    <source>
        <dbReference type="ARBA" id="ARBA00022989"/>
    </source>
</evidence>
<feature type="transmembrane region" description="Helical" evidence="6">
    <location>
        <begin position="502"/>
        <end position="521"/>
    </location>
</feature>
<feature type="transmembrane region" description="Helical" evidence="6">
    <location>
        <begin position="355"/>
        <end position="379"/>
    </location>
</feature>
<dbReference type="Gene3D" id="1.20.1740.10">
    <property type="entry name" value="Amino acid/polyamine transporter I"/>
    <property type="match status" value="1"/>
</dbReference>
<gene>
    <name evidence="7" type="ORF">AC579_6204</name>
</gene>
<evidence type="ECO:0000256" key="6">
    <source>
        <dbReference type="SAM" id="Phobius"/>
    </source>
</evidence>
<sequence length="534" mass="58157">MSLLNTAHTTSRVILTTPESAGTMNEADAMSKDHGVAKDVEIPLEPISSIVKPGETKELREGFNVWSLGALLVCLMATWEALATVVASALTNGGPPCLFFNYLISFAGTLALAASMAEIASMYPSAGGQYHWVAAFAPPSIRPLSSWITGWINIGGQLCLTASAALSGGLLFQALLTLNNPTYVPQRWHGVMFYWLVLAYSLVINVYGSRILAQSNIGAGVLHLIGFVIIVIILGVMTKDKHTASYVFTEFSNTSGWQSSGVSWLVGLLSTIYPFLGYDAAAHMSEELPLPSKYVPIAMMGSIIINGLMGLVFTLVLLYCLGDLNVLLESATGFPFVQLYYNVTRNHGAATILTLFHAFIAVAANSAGLTSTSRTAWAFARDRAFPFSSYYSHLHVRNSLPIRMCILLTVLQFLLGLIYIGNTTAFNAVISMSVVGMYLSYVLPIAFMLFHGRKDRSKHRPSHFSMGRWGSTVNIIALIWGAVAMLFSMFPSYQPVDAQNMNYASLVLGAWIIGGGMYYFIHQRKIYQGPVDLL</sequence>
<name>A0A139I1Z3_9PEZI</name>
<dbReference type="InterPro" id="IPR002293">
    <property type="entry name" value="AA/rel_permease1"/>
</dbReference>
<evidence type="ECO:0000256" key="5">
    <source>
        <dbReference type="ARBA" id="ARBA00023136"/>
    </source>
</evidence>
<feature type="transmembrane region" description="Helical" evidence="6">
    <location>
        <begin position="471"/>
        <end position="490"/>
    </location>
</feature>
<dbReference type="AlphaFoldDB" id="A0A139I1Z3"/>
<evidence type="ECO:0000313" key="7">
    <source>
        <dbReference type="EMBL" id="KXT08726.1"/>
    </source>
</evidence>
<dbReference type="PIRSF" id="PIRSF006060">
    <property type="entry name" value="AA_transporter"/>
    <property type="match status" value="1"/>
</dbReference>
<feature type="transmembrane region" description="Helical" evidence="6">
    <location>
        <begin position="151"/>
        <end position="176"/>
    </location>
</feature>
<evidence type="ECO:0000313" key="8">
    <source>
        <dbReference type="Proteomes" id="UP000073492"/>
    </source>
</evidence>
<evidence type="ECO:0008006" key="9">
    <source>
        <dbReference type="Google" id="ProtNLM"/>
    </source>
</evidence>
<keyword evidence="4 6" id="KW-1133">Transmembrane helix</keyword>
<keyword evidence="5 6" id="KW-0472">Membrane</keyword>
<protein>
    <recommendedName>
        <fullName evidence="9">Amino acid permease/ SLC12A domain-containing protein</fullName>
    </recommendedName>
</protein>
<comment type="subcellular location">
    <subcellularLocation>
        <location evidence="1">Membrane</location>
        <topology evidence="1">Multi-pass membrane protein</topology>
    </subcellularLocation>
</comment>
<evidence type="ECO:0000256" key="1">
    <source>
        <dbReference type="ARBA" id="ARBA00004141"/>
    </source>
</evidence>
<feature type="transmembrane region" description="Helical" evidence="6">
    <location>
        <begin position="219"/>
        <end position="237"/>
    </location>
</feature>
<dbReference type="Pfam" id="PF13520">
    <property type="entry name" value="AA_permease_2"/>
    <property type="match status" value="1"/>
</dbReference>
<feature type="transmembrane region" description="Helical" evidence="6">
    <location>
        <begin position="400"/>
        <end position="420"/>
    </location>
</feature>
<feature type="transmembrane region" description="Helical" evidence="6">
    <location>
        <begin position="65"/>
        <end position="87"/>
    </location>
</feature>
<feature type="transmembrane region" description="Helical" evidence="6">
    <location>
        <begin position="426"/>
        <end position="450"/>
    </location>
</feature>
<comment type="caution">
    <text evidence="7">The sequence shown here is derived from an EMBL/GenBank/DDBJ whole genome shotgun (WGS) entry which is preliminary data.</text>
</comment>
<organism evidence="7 8">
    <name type="scientific">Pseudocercospora musae</name>
    <dbReference type="NCBI Taxonomy" id="113226"/>
    <lineage>
        <taxon>Eukaryota</taxon>
        <taxon>Fungi</taxon>
        <taxon>Dikarya</taxon>
        <taxon>Ascomycota</taxon>
        <taxon>Pezizomycotina</taxon>
        <taxon>Dothideomycetes</taxon>
        <taxon>Dothideomycetidae</taxon>
        <taxon>Mycosphaerellales</taxon>
        <taxon>Mycosphaerellaceae</taxon>
        <taxon>Pseudocercospora</taxon>
    </lineage>
</organism>
<dbReference type="OrthoDB" id="3257095at2759"/>
<feature type="transmembrane region" description="Helical" evidence="6">
    <location>
        <begin position="188"/>
        <end position="207"/>
    </location>
</feature>
<dbReference type="PANTHER" id="PTHR45649">
    <property type="entry name" value="AMINO-ACID PERMEASE BAT1"/>
    <property type="match status" value="1"/>
</dbReference>
<evidence type="ECO:0000256" key="2">
    <source>
        <dbReference type="ARBA" id="ARBA00022448"/>
    </source>
</evidence>
<keyword evidence="3 6" id="KW-0812">Transmembrane</keyword>
<keyword evidence="2" id="KW-0813">Transport</keyword>
<dbReference type="GO" id="GO:0022857">
    <property type="term" value="F:transmembrane transporter activity"/>
    <property type="evidence" value="ECO:0007669"/>
    <property type="project" value="InterPro"/>
</dbReference>
<feature type="transmembrane region" description="Helical" evidence="6">
    <location>
        <begin position="257"/>
        <end position="276"/>
    </location>
</feature>
<accession>A0A139I1Z3</accession>
<proteinExistence type="predicted"/>